<organism evidence="1">
    <name type="scientific">Medicago truncatula</name>
    <name type="common">Barrel medic</name>
    <name type="synonym">Medicago tribuloides</name>
    <dbReference type="NCBI Taxonomy" id="3880"/>
    <lineage>
        <taxon>Eukaryota</taxon>
        <taxon>Viridiplantae</taxon>
        <taxon>Streptophyta</taxon>
        <taxon>Embryophyta</taxon>
        <taxon>Tracheophyta</taxon>
        <taxon>Spermatophyta</taxon>
        <taxon>Magnoliopsida</taxon>
        <taxon>eudicotyledons</taxon>
        <taxon>Gunneridae</taxon>
        <taxon>Pentapetalae</taxon>
        <taxon>rosids</taxon>
        <taxon>fabids</taxon>
        <taxon>Fabales</taxon>
        <taxon>Fabaceae</taxon>
        <taxon>Papilionoideae</taxon>
        <taxon>50 kb inversion clade</taxon>
        <taxon>NPAAA clade</taxon>
        <taxon>Hologalegina</taxon>
        <taxon>IRL clade</taxon>
        <taxon>Trifolieae</taxon>
        <taxon>Medicago</taxon>
    </lineage>
</organism>
<protein>
    <submittedName>
        <fullName evidence="1">Uncharacterized protein</fullName>
    </submittedName>
</protein>
<proteinExistence type="predicted"/>
<accession>A0A396HR63</accession>
<dbReference type="Gramene" id="rna30194">
    <property type="protein sequence ID" value="RHN55068.1"/>
    <property type="gene ID" value="gene30194"/>
</dbReference>
<evidence type="ECO:0000313" key="1">
    <source>
        <dbReference type="EMBL" id="RHN55068.1"/>
    </source>
</evidence>
<reference evidence="1" key="1">
    <citation type="journal article" date="2018" name="Nat. Plants">
        <title>Whole-genome landscape of Medicago truncatula symbiotic genes.</title>
        <authorList>
            <person name="Pecrix Y."/>
            <person name="Gamas P."/>
            <person name="Carrere S."/>
        </authorList>
    </citation>
    <scope>NUCLEOTIDE SEQUENCE</scope>
    <source>
        <tissue evidence="1">Leaves</tissue>
    </source>
</reference>
<gene>
    <name evidence="1" type="ORF">MtrunA17_Chr5g0413691</name>
</gene>
<dbReference type="AlphaFoldDB" id="A0A396HR63"/>
<comment type="caution">
    <text evidence="1">The sequence shown here is derived from an EMBL/GenBank/DDBJ whole genome shotgun (WGS) entry which is preliminary data.</text>
</comment>
<dbReference type="Proteomes" id="UP000265566">
    <property type="component" value="Chromosome 5"/>
</dbReference>
<dbReference type="EMBL" id="PSQE01000005">
    <property type="protein sequence ID" value="RHN55068.1"/>
    <property type="molecule type" value="Genomic_DNA"/>
</dbReference>
<sequence length="45" mass="4855">MSYKTRCAALMIHLDVVQMSLRSCQSLLCSKGSCLLCFVTGVVGT</sequence>
<name>A0A396HR63_MEDTR</name>